<dbReference type="Proteomes" id="UP001151760">
    <property type="component" value="Unassembled WGS sequence"/>
</dbReference>
<dbReference type="PANTHER" id="PTHR34222:SF99">
    <property type="entry name" value="PROTEIN, PUTATIVE-RELATED"/>
    <property type="match status" value="1"/>
</dbReference>
<proteinExistence type="predicted"/>
<dbReference type="EMBL" id="BQNB010015617">
    <property type="protein sequence ID" value="GJT42107.1"/>
    <property type="molecule type" value="Genomic_DNA"/>
</dbReference>
<feature type="compositionally biased region" description="Polar residues" evidence="1">
    <location>
        <begin position="230"/>
        <end position="243"/>
    </location>
</feature>
<accession>A0ABQ5DUU6</accession>
<keyword evidence="3" id="KW-1185">Reference proteome</keyword>
<comment type="caution">
    <text evidence="2">The sequence shown here is derived from an EMBL/GenBank/DDBJ whole genome shotgun (WGS) entry which is preliminary data.</text>
</comment>
<gene>
    <name evidence="2" type="ORF">Tco_0941972</name>
</gene>
<reference evidence="2" key="1">
    <citation type="journal article" date="2022" name="Int. J. Mol. Sci.">
        <title>Draft Genome of Tanacetum Coccineum: Genomic Comparison of Closely Related Tanacetum-Family Plants.</title>
        <authorList>
            <person name="Yamashiro T."/>
            <person name="Shiraishi A."/>
            <person name="Nakayama K."/>
            <person name="Satake H."/>
        </authorList>
    </citation>
    <scope>NUCLEOTIDE SEQUENCE</scope>
</reference>
<feature type="region of interest" description="Disordered" evidence="1">
    <location>
        <begin position="230"/>
        <end position="258"/>
    </location>
</feature>
<protein>
    <submittedName>
        <fullName evidence="2">Ribonuclease H-like domain-containing protein</fullName>
    </submittedName>
</protein>
<feature type="region of interest" description="Disordered" evidence="1">
    <location>
        <begin position="175"/>
        <end position="196"/>
    </location>
</feature>
<reference evidence="2" key="2">
    <citation type="submission" date="2022-01" db="EMBL/GenBank/DDBJ databases">
        <authorList>
            <person name="Yamashiro T."/>
            <person name="Shiraishi A."/>
            <person name="Satake H."/>
            <person name="Nakayama K."/>
        </authorList>
    </citation>
    <scope>NUCLEOTIDE SEQUENCE</scope>
</reference>
<feature type="compositionally biased region" description="Low complexity" evidence="1">
    <location>
        <begin position="244"/>
        <end position="258"/>
    </location>
</feature>
<dbReference type="PANTHER" id="PTHR34222">
    <property type="entry name" value="GAG_PRE-INTEGRS DOMAIN-CONTAINING PROTEIN"/>
    <property type="match status" value="1"/>
</dbReference>
<sequence length="288" mass="31829">MTFALRNHNKIGFIDGSCEKDNTNPALANQWDMCNFVVFTWILNSLSSDLYAGAIYAKSASELWNDLKDNYDKVNGSVVFNLHKSINFLNQSGASLADYYNNLNSLWKQFDAMFLMGLDDNYLAIRSNILTREPLPLVKVAFAIVSGEESHRNITSVGTSKPIETAFAAKTLKKRFNNNNKGSSSNSNSNNRGPNPNLKCTNCNKTGHTVDRCFELVGYLVGYVKRNSNSKHVSSNNTSADVHSNNASSSTTSNSPVSLSNEQLVRLMNLLNDNGVSTANANWQVKFL</sequence>
<evidence type="ECO:0000313" key="3">
    <source>
        <dbReference type="Proteomes" id="UP001151760"/>
    </source>
</evidence>
<dbReference type="InterPro" id="IPR036875">
    <property type="entry name" value="Znf_CCHC_sf"/>
</dbReference>
<feature type="compositionally biased region" description="Low complexity" evidence="1">
    <location>
        <begin position="177"/>
        <end position="196"/>
    </location>
</feature>
<organism evidence="2 3">
    <name type="scientific">Tanacetum coccineum</name>
    <dbReference type="NCBI Taxonomy" id="301880"/>
    <lineage>
        <taxon>Eukaryota</taxon>
        <taxon>Viridiplantae</taxon>
        <taxon>Streptophyta</taxon>
        <taxon>Embryophyta</taxon>
        <taxon>Tracheophyta</taxon>
        <taxon>Spermatophyta</taxon>
        <taxon>Magnoliopsida</taxon>
        <taxon>eudicotyledons</taxon>
        <taxon>Gunneridae</taxon>
        <taxon>Pentapetalae</taxon>
        <taxon>asterids</taxon>
        <taxon>campanulids</taxon>
        <taxon>Asterales</taxon>
        <taxon>Asteraceae</taxon>
        <taxon>Asteroideae</taxon>
        <taxon>Anthemideae</taxon>
        <taxon>Anthemidinae</taxon>
        <taxon>Tanacetum</taxon>
    </lineage>
</organism>
<evidence type="ECO:0000256" key="1">
    <source>
        <dbReference type="SAM" id="MobiDB-lite"/>
    </source>
</evidence>
<evidence type="ECO:0000313" key="2">
    <source>
        <dbReference type="EMBL" id="GJT42107.1"/>
    </source>
</evidence>
<dbReference type="SUPFAM" id="SSF57756">
    <property type="entry name" value="Retrovirus zinc finger-like domains"/>
    <property type="match status" value="1"/>
</dbReference>
<name>A0ABQ5DUU6_9ASTR</name>